<protein>
    <submittedName>
        <fullName evidence="7">Putative membrane protein</fullName>
    </submittedName>
</protein>
<evidence type="ECO:0000313" key="7">
    <source>
        <dbReference type="EMBL" id="MBB4065394.1"/>
    </source>
</evidence>
<feature type="transmembrane region" description="Helical" evidence="5">
    <location>
        <begin position="196"/>
        <end position="216"/>
    </location>
</feature>
<evidence type="ECO:0000256" key="4">
    <source>
        <dbReference type="ARBA" id="ARBA00023136"/>
    </source>
</evidence>
<accession>A0A7W6NLB5</accession>
<evidence type="ECO:0000256" key="3">
    <source>
        <dbReference type="ARBA" id="ARBA00022989"/>
    </source>
</evidence>
<dbReference type="Proteomes" id="UP000528286">
    <property type="component" value="Unassembled WGS sequence"/>
</dbReference>
<keyword evidence="4 5" id="KW-0472">Membrane</keyword>
<proteinExistence type="predicted"/>
<evidence type="ECO:0000256" key="2">
    <source>
        <dbReference type="ARBA" id="ARBA00022692"/>
    </source>
</evidence>
<keyword evidence="2 5" id="KW-0812">Transmembrane</keyword>
<dbReference type="Pfam" id="PF07298">
    <property type="entry name" value="NnrU"/>
    <property type="match status" value="1"/>
</dbReference>
<comment type="caution">
    <text evidence="7">The sequence shown here is derived from an EMBL/GenBank/DDBJ whole genome shotgun (WGS) entry which is preliminary data.</text>
</comment>
<keyword evidence="8" id="KW-1185">Reference proteome</keyword>
<feature type="transmembrane region" description="Helical" evidence="5">
    <location>
        <begin position="68"/>
        <end position="90"/>
    </location>
</feature>
<evidence type="ECO:0000259" key="6">
    <source>
        <dbReference type="Pfam" id="PF07298"/>
    </source>
</evidence>
<dbReference type="AlphaFoldDB" id="A0A7W6NLB5"/>
<reference evidence="7 8" key="1">
    <citation type="submission" date="2020-08" db="EMBL/GenBank/DDBJ databases">
        <title>Genomic Encyclopedia of Type Strains, Phase IV (KMG-IV): sequencing the most valuable type-strain genomes for metagenomic binning, comparative biology and taxonomic classification.</title>
        <authorList>
            <person name="Goeker M."/>
        </authorList>
    </citation>
    <scope>NUCLEOTIDE SEQUENCE [LARGE SCALE GENOMIC DNA]</scope>
    <source>
        <strain evidence="7 8">DSM 29853</strain>
    </source>
</reference>
<feature type="transmembrane region" description="Helical" evidence="5">
    <location>
        <begin position="35"/>
        <end position="56"/>
    </location>
</feature>
<keyword evidence="3 5" id="KW-1133">Transmembrane helix</keyword>
<evidence type="ECO:0000256" key="5">
    <source>
        <dbReference type="SAM" id="Phobius"/>
    </source>
</evidence>
<feature type="domain" description="NnrU" evidence="6">
    <location>
        <begin position="4"/>
        <end position="227"/>
    </location>
</feature>
<dbReference type="InterPro" id="IPR009915">
    <property type="entry name" value="NnrU_dom"/>
</dbReference>
<evidence type="ECO:0000256" key="1">
    <source>
        <dbReference type="ARBA" id="ARBA00004141"/>
    </source>
</evidence>
<gene>
    <name evidence="7" type="ORF">GGR23_002595</name>
</gene>
<organism evidence="7 8">
    <name type="scientific">Gellertiella hungarica</name>
    <dbReference type="NCBI Taxonomy" id="1572859"/>
    <lineage>
        <taxon>Bacteria</taxon>
        <taxon>Pseudomonadati</taxon>
        <taxon>Pseudomonadota</taxon>
        <taxon>Alphaproteobacteria</taxon>
        <taxon>Hyphomicrobiales</taxon>
        <taxon>Rhizobiaceae</taxon>
        <taxon>Gellertiella</taxon>
    </lineage>
</organism>
<dbReference type="EMBL" id="JACIEZ010000004">
    <property type="protein sequence ID" value="MBB4065394.1"/>
    <property type="molecule type" value="Genomic_DNA"/>
</dbReference>
<name>A0A7W6NLB5_9HYPH</name>
<dbReference type="GO" id="GO:0016020">
    <property type="term" value="C:membrane"/>
    <property type="evidence" value="ECO:0007669"/>
    <property type="project" value="UniProtKB-SubCell"/>
</dbReference>
<feature type="transmembrane region" description="Helical" evidence="5">
    <location>
        <begin position="166"/>
        <end position="184"/>
    </location>
</feature>
<feature type="transmembrane region" description="Helical" evidence="5">
    <location>
        <begin position="135"/>
        <end position="154"/>
    </location>
</feature>
<evidence type="ECO:0000313" key="8">
    <source>
        <dbReference type="Proteomes" id="UP000528286"/>
    </source>
</evidence>
<sequence length="234" mass="24672">MPLFLASLALFIALHSIPAISPIRSALIGALGRGIYFGLYSAVSTLSLGLVFWSAFRLDYVPLWDPAPWQADVTLATAPVGLFLVIAGLLSRNPLSVTLRRGGEARDAIVSITRHPVLVGFLVWALGHLPPNGDLRSVILFSTFSLFSLAGIALQERRTRRRLGPRGFAALTAGTTIIPLLGVFHRGRRGEGAALIDAPLLAGLAIAVISTFLLLAGGHEMAIGVDPLALANAG</sequence>
<dbReference type="RefSeq" id="WP_183366678.1">
    <property type="nucleotide sequence ID" value="NZ_JACIEZ010000004.1"/>
</dbReference>
<comment type="subcellular location">
    <subcellularLocation>
        <location evidence="1">Membrane</location>
        <topology evidence="1">Multi-pass membrane protein</topology>
    </subcellularLocation>
</comment>